<dbReference type="Proteomes" id="UP000036681">
    <property type="component" value="Unplaced"/>
</dbReference>
<dbReference type="AlphaFoldDB" id="A0A0M3ISY1"/>
<dbReference type="WBParaSite" id="ALUE_0002185901-mRNA-1">
    <property type="protein sequence ID" value="ALUE_0002185901-mRNA-1"/>
    <property type="gene ID" value="ALUE_0002185901"/>
</dbReference>
<reference evidence="2" key="1">
    <citation type="submission" date="2017-02" db="UniProtKB">
        <authorList>
            <consortium name="WormBaseParasite"/>
        </authorList>
    </citation>
    <scope>IDENTIFICATION</scope>
</reference>
<name>A0A0M3ISY1_ASCLU</name>
<proteinExistence type="predicted"/>
<sequence length="103" mass="11691">MTVARANNNEAAVPSTSLENCAFGLLPRWLTWRCRRQTPDNQPPVITVIDSTRTKRLPATTRSETFDELKIIPSIAPHITTPVRRTRKIPTSISDYVLVCRFL</sequence>
<evidence type="ECO:0000313" key="2">
    <source>
        <dbReference type="WBParaSite" id="ALUE_0002185901-mRNA-1"/>
    </source>
</evidence>
<organism evidence="1 2">
    <name type="scientific">Ascaris lumbricoides</name>
    <name type="common">Giant roundworm</name>
    <dbReference type="NCBI Taxonomy" id="6252"/>
    <lineage>
        <taxon>Eukaryota</taxon>
        <taxon>Metazoa</taxon>
        <taxon>Ecdysozoa</taxon>
        <taxon>Nematoda</taxon>
        <taxon>Chromadorea</taxon>
        <taxon>Rhabditida</taxon>
        <taxon>Spirurina</taxon>
        <taxon>Ascaridomorpha</taxon>
        <taxon>Ascaridoidea</taxon>
        <taxon>Ascarididae</taxon>
        <taxon>Ascaris</taxon>
    </lineage>
</organism>
<protein>
    <submittedName>
        <fullName evidence="2">Uncharacterized protein</fullName>
    </submittedName>
</protein>
<accession>A0A0M3ISY1</accession>
<keyword evidence="1" id="KW-1185">Reference proteome</keyword>
<evidence type="ECO:0000313" key="1">
    <source>
        <dbReference type="Proteomes" id="UP000036681"/>
    </source>
</evidence>